<keyword evidence="2" id="KW-1185">Reference proteome</keyword>
<reference evidence="1" key="1">
    <citation type="submission" date="2020-03" db="EMBL/GenBank/DDBJ databases">
        <authorList>
            <person name="Weist P."/>
        </authorList>
    </citation>
    <scope>NUCLEOTIDE SEQUENCE</scope>
</reference>
<dbReference type="AlphaFoldDB" id="A0A9N7UCJ6"/>
<evidence type="ECO:0000313" key="1">
    <source>
        <dbReference type="EMBL" id="CAB1427826.1"/>
    </source>
</evidence>
<sequence length="161" mass="17591">MFSCDAVMNRRRRKKMAPSAFERQEPSIVCPHVGCVRDGGVGGGAGTGYQSKLQPLTPSVPLSSLTLFDYLGMREDCCLLQLARHDFTAASLFVDMTSHMQTEPVPSSVRRKQPNTFMQVAPPPPPPPPPLQGTCNSHTTRLQPLINHAVFTTTQGAEEKT</sequence>
<evidence type="ECO:0000313" key="2">
    <source>
        <dbReference type="Proteomes" id="UP001153269"/>
    </source>
</evidence>
<dbReference type="Proteomes" id="UP001153269">
    <property type="component" value="Unassembled WGS sequence"/>
</dbReference>
<accession>A0A9N7UCJ6</accession>
<proteinExistence type="predicted"/>
<dbReference type="EMBL" id="CADEAL010001001">
    <property type="protein sequence ID" value="CAB1427826.1"/>
    <property type="molecule type" value="Genomic_DNA"/>
</dbReference>
<name>A0A9N7UCJ6_PLEPL</name>
<organism evidence="1 2">
    <name type="scientific">Pleuronectes platessa</name>
    <name type="common">European plaice</name>
    <dbReference type="NCBI Taxonomy" id="8262"/>
    <lineage>
        <taxon>Eukaryota</taxon>
        <taxon>Metazoa</taxon>
        <taxon>Chordata</taxon>
        <taxon>Craniata</taxon>
        <taxon>Vertebrata</taxon>
        <taxon>Euteleostomi</taxon>
        <taxon>Actinopterygii</taxon>
        <taxon>Neopterygii</taxon>
        <taxon>Teleostei</taxon>
        <taxon>Neoteleostei</taxon>
        <taxon>Acanthomorphata</taxon>
        <taxon>Carangaria</taxon>
        <taxon>Pleuronectiformes</taxon>
        <taxon>Pleuronectoidei</taxon>
        <taxon>Pleuronectidae</taxon>
        <taxon>Pleuronectes</taxon>
    </lineage>
</organism>
<protein>
    <submittedName>
        <fullName evidence="1">Uncharacterized protein</fullName>
    </submittedName>
</protein>
<gene>
    <name evidence="1" type="ORF">PLEPLA_LOCUS15771</name>
</gene>
<comment type="caution">
    <text evidence="1">The sequence shown here is derived from an EMBL/GenBank/DDBJ whole genome shotgun (WGS) entry which is preliminary data.</text>
</comment>